<feature type="domain" description="Xylanase inhibitor C-terminal" evidence="3">
    <location>
        <begin position="2"/>
        <end position="109"/>
    </location>
</feature>
<reference evidence="5" key="3">
    <citation type="submission" date="2018-08" db="UniProtKB">
        <authorList>
            <consortium name="EnsemblPlants"/>
        </authorList>
    </citation>
    <scope>IDENTIFICATION</scope>
    <source>
        <strain evidence="5">cv. Bd21</strain>
    </source>
</reference>
<dbReference type="Proteomes" id="UP000008810">
    <property type="component" value="Chromosome 4"/>
</dbReference>
<evidence type="ECO:0000256" key="2">
    <source>
        <dbReference type="ARBA" id="ARBA00022801"/>
    </source>
</evidence>
<dbReference type="Pfam" id="PF14541">
    <property type="entry name" value="TAXi_C"/>
    <property type="match status" value="1"/>
</dbReference>
<name>I1IKY9_BRADI</name>
<dbReference type="OMA" id="FANENCE"/>
<reference evidence="4 5" key="1">
    <citation type="journal article" date="2010" name="Nature">
        <title>Genome sequencing and analysis of the model grass Brachypodium distachyon.</title>
        <authorList>
            <consortium name="International Brachypodium Initiative"/>
        </authorList>
    </citation>
    <scope>NUCLEOTIDE SEQUENCE [LARGE SCALE GENOMIC DNA]</scope>
    <source>
        <strain evidence="4 5">Bd21</strain>
    </source>
</reference>
<proteinExistence type="predicted"/>
<dbReference type="PANTHER" id="PTHR47967">
    <property type="entry name" value="OS07G0603500 PROTEIN-RELATED"/>
    <property type="match status" value="1"/>
</dbReference>
<evidence type="ECO:0000313" key="5">
    <source>
        <dbReference type="EnsemblPlants" id="KQJ88141"/>
    </source>
</evidence>
<keyword evidence="1" id="KW-0645">Protease</keyword>
<dbReference type="HOGENOM" id="CLU_2041274_0_0_1"/>
<sequence>MVMIQAAYDILVRDLAQRVAALGLPRVHRSEFGFCFRVTGAAFAHLPTVALHTVEGDGIVLGPRKLFMQVSQDMCLAVVPSRHITIIGAMQQVDTRFVYDLAGSKLYFANENCEADTTPHD</sequence>
<evidence type="ECO:0000256" key="1">
    <source>
        <dbReference type="ARBA" id="ARBA00022670"/>
    </source>
</evidence>
<dbReference type="InterPro" id="IPR021109">
    <property type="entry name" value="Peptidase_aspartic_dom_sf"/>
</dbReference>
<keyword evidence="2" id="KW-0378">Hydrolase</keyword>
<keyword evidence="6" id="KW-1185">Reference proteome</keyword>
<dbReference type="GO" id="GO:0006508">
    <property type="term" value="P:proteolysis"/>
    <property type="evidence" value="ECO:0007669"/>
    <property type="project" value="UniProtKB-KW"/>
</dbReference>
<dbReference type="Gene3D" id="2.40.70.10">
    <property type="entry name" value="Acid Proteases"/>
    <property type="match status" value="1"/>
</dbReference>
<dbReference type="eggNOG" id="ENOG502R40M">
    <property type="taxonomic scope" value="Eukaryota"/>
</dbReference>
<accession>I1IKY9</accession>
<dbReference type="EMBL" id="CM000883">
    <property type="protein sequence ID" value="KQJ88141.1"/>
    <property type="molecule type" value="Genomic_DNA"/>
</dbReference>
<dbReference type="InterPro" id="IPR032799">
    <property type="entry name" value="TAXi_C"/>
</dbReference>
<protein>
    <recommendedName>
        <fullName evidence="3">Xylanase inhibitor C-terminal domain-containing protein</fullName>
    </recommendedName>
</protein>
<organism evidence="5">
    <name type="scientific">Brachypodium distachyon</name>
    <name type="common">Purple false brome</name>
    <name type="synonym">Trachynia distachya</name>
    <dbReference type="NCBI Taxonomy" id="15368"/>
    <lineage>
        <taxon>Eukaryota</taxon>
        <taxon>Viridiplantae</taxon>
        <taxon>Streptophyta</taxon>
        <taxon>Embryophyta</taxon>
        <taxon>Tracheophyta</taxon>
        <taxon>Spermatophyta</taxon>
        <taxon>Magnoliopsida</taxon>
        <taxon>Liliopsida</taxon>
        <taxon>Poales</taxon>
        <taxon>Poaceae</taxon>
        <taxon>BOP clade</taxon>
        <taxon>Pooideae</taxon>
        <taxon>Stipodae</taxon>
        <taxon>Brachypodieae</taxon>
        <taxon>Brachypodium</taxon>
    </lineage>
</organism>
<reference evidence="4" key="2">
    <citation type="submission" date="2017-06" db="EMBL/GenBank/DDBJ databases">
        <title>WGS assembly of Brachypodium distachyon.</title>
        <authorList>
            <consortium name="The International Brachypodium Initiative"/>
            <person name="Lucas S."/>
            <person name="Harmon-Smith M."/>
            <person name="Lail K."/>
            <person name="Tice H."/>
            <person name="Grimwood J."/>
            <person name="Bruce D."/>
            <person name="Barry K."/>
            <person name="Shu S."/>
            <person name="Lindquist E."/>
            <person name="Wang M."/>
            <person name="Pitluck S."/>
            <person name="Vogel J.P."/>
            <person name="Garvin D.F."/>
            <person name="Mockler T.C."/>
            <person name="Schmutz J."/>
            <person name="Rokhsar D."/>
            <person name="Bevan M.W."/>
        </authorList>
    </citation>
    <scope>NUCLEOTIDE SEQUENCE</scope>
    <source>
        <strain evidence="4">Bd21</strain>
    </source>
</reference>
<dbReference type="OrthoDB" id="1072226at2759"/>
<dbReference type="EnsemblPlants" id="KQJ88141">
    <property type="protein sequence ID" value="KQJ88141"/>
    <property type="gene ID" value="BRADI_4g15790v3"/>
</dbReference>
<gene>
    <name evidence="4" type="ORF">BRADI_4g15790v3</name>
</gene>
<dbReference type="InParanoid" id="I1IKY9"/>
<evidence type="ECO:0000259" key="3">
    <source>
        <dbReference type="Pfam" id="PF14541"/>
    </source>
</evidence>
<evidence type="ECO:0000313" key="4">
    <source>
        <dbReference type="EMBL" id="KQJ88141.1"/>
    </source>
</evidence>
<dbReference type="AlphaFoldDB" id="I1IKY9"/>
<dbReference type="Gramene" id="KQJ88141">
    <property type="protein sequence ID" value="KQJ88141"/>
    <property type="gene ID" value="BRADI_4g15790v3"/>
</dbReference>
<evidence type="ECO:0000313" key="6">
    <source>
        <dbReference type="Proteomes" id="UP000008810"/>
    </source>
</evidence>
<dbReference type="SUPFAM" id="SSF50630">
    <property type="entry name" value="Acid proteases"/>
    <property type="match status" value="1"/>
</dbReference>
<dbReference type="InterPro" id="IPR051708">
    <property type="entry name" value="Plant_Aspart_Prot_A1"/>
</dbReference>
<dbReference type="PANTHER" id="PTHR47967:SF122">
    <property type="entry name" value="PEPTIDASE A1 DOMAIN-CONTAINING PROTEIN"/>
    <property type="match status" value="1"/>
</dbReference>
<dbReference type="GO" id="GO:0008233">
    <property type="term" value="F:peptidase activity"/>
    <property type="evidence" value="ECO:0007669"/>
    <property type="project" value="UniProtKB-KW"/>
</dbReference>